<keyword evidence="1" id="KW-0472">Membrane</keyword>
<keyword evidence="4" id="KW-1185">Reference proteome</keyword>
<feature type="domain" description="EamA" evidence="2">
    <location>
        <begin position="4"/>
        <end position="134"/>
    </location>
</feature>
<dbReference type="GO" id="GO:0016020">
    <property type="term" value="C:membrane"/>
    <property type="evidence" value="ECO:0007669"/>
    <property type="project" value="InterPro"/>
</dbReference>
<keyword evidence="1" id="KW-0812">Transmembrane</keyword>
<accession>A0A218NMR2</accession>
<feature type="transmembrane region" description="Helical" evidence="1">
    <location>
        <begin position="216"/>
        <end position="239"/>
    </location>
</feature>
<reference evidence="3 4" key="1">
    <citation type="journal article" date="2017" name="Nat. Commun.">
        <title>'ARMAN' archaea depend on association with euryarchaeal host in culture and in situ.</title>
        <authorList>
            <person name="Golyshina O."/>
            <person name="Toshchakov S."/>
            <person name="Makarova K."/>
            <person name="Gavrilov S."/>
            <person name="Korzhenkov A."/>
            <person name="La Cono V."/>
            <person name="Arcadi E."/>
            <person name="Nechitaylo T."/>
            <person name="Ferrer M."/>
            <person name="Kublanov I."/>
            <person name="Wolf Y."/>
            <person name="Yakimov M."/>
            <person name="Golyshin P."/>
            <person name="Slesarev A."/>
            <person name="Kozyavkin S."/>
        </authorList>
    </citation>
    <scope>NUCLEOTIDE SEQUENCE [LARGE SCALE GENOMIC DNA]</scope>
    <source>
        <strain evidence="3 4">Mia14</strain>
    </source>
</reference>
<proteinExistence type="predicted"/>
<feature type="transmembrane region" description="Helical" evidence="1">
    <location>
        <begin position="148"/>
        <end position="171"/>
    </location>
</feature>
<feature type="transmembrane region" description="Helical" evidence="1">
    <location>
        <begin position="90"/>
        <end position="111"/>
    </location>
</feature>
<organism evidence="3 4">
    <name type="scientific">Candidatus Mancarchaeum acidiphilum</name>
    <dbReference type="NCBI Taxonomy" id="1920749"/>
    <lineage>
        <taxon>Archaea</taxon>
        <taxon>Candidatus Micrarchaeota</taxon>
        <taxon>Candidatus Mancarchaeum</taxon>
    </lineage>
</organism>
<evidence type="ECO:0000259" key="2">
    <source>
        <dbReference type="Pfam" id="PF00892"/>
    </source>
</evidence>
<dbReference type="EMBL" id="CP019964">
    <property type="protein sequence ID" value="ASI13744.1"/>
    <property type="molecule type" value="Genomic_DNA"/>
</dbReference>
<protein>
    <submittedName>
        <fullName evidence="3">DME family DMT superfamily transporter</fullName>
    </submittedName>
</protein>
<dbReference type="OrthoDB" id="381581at2157"/>
<dbReference type="RefSeq" id="WP_088819930.1">
    <property type="nucleotide sequence ID" value="NZ_CP019964.1"/>
</dbReference>
<sequence>MYEWLYLVLLSSTFMGISTIIEKYALKEQHASAYSASFSILTFFISLVFLPFAKFNIGIVTVLYIYVNSLLSTAGYLLSARIYKHGNLSISAPVMSSLPMVFIIIISFFALGEKLSLFQYLALAVIIACSYLIIFKDGGKQAFDGRKYIYLLVVVSLIIALGSVLMKYLFMSNLNEFTYIILMELFISLNYMVYMTKKYGGVKEVYSNLTHNFSKIGTISLFTVAYRITYYFSASLMLISVVAPFRNSIYVIITTLAGGIIFKESGLWRRLILVAIMLVAVYYISISVG</sequence>
<feature type="transmembrane region" description="Helical" evidence="1">
    <location>
        <begin position="33"/>
        <end position="53"/>
    </location>
</feature>
<dbReference type="InterPro" id="IPR037185">
    <property type="entry name" value="EmrE-like"/>
</dbReference>
<feature type="transmembrane region" description="Helical" evidence="1">
    <location>
        <begin position="6"/>
        <end position="26"/>
    </location>
</feature>
<dbReference type="InterPro" id="IPR000620">
    <property type="entry name" value="EamA_dom"/>
</dbReference>
<evidence type="ECO:0000313" key="4">
    <source>
        <dbReference type="Proteomes" id="UP000197679"/>
    </source>
</evidence>
<dbReference type="Proteomes" id="UP000197679">
    <property type="component" value="Chromosome"/>
</dbReference>
<dbReference type="SUPFAM" id="SSF103481">
    <property type="entry name" value="Multidrug resistance efflux transporter EmrE"/>
    <property type="match status" value="1"/>
</dbReference>
<dbReference type="AlphaFoldDB" id="A0A218NMR2"/>
<feature type="transmembrane region" description="Helical" evidence="1">
    <location>
        <begin position="117"/>
        <end position="136"/>
    </location>
</feature>
<feature type="transmembrane region" description="Helical" evidence="1">
    <location>
        <begin position="59"/>
        <end position="78"/>
    </location>
</feature>
<gene>
    <name evidence="3" type="ORF">Mia14_0426</name>
</gene>
<dbReference type="Gene3D" id="1.10.3730.20">
    <property type="match status" value="1"/>
</dbReference>
<keyword evidence="1" id="KW-1133">Transmembrane helix</keyword>
<evidence type="ECO:0000313" key="3">
    <source>
        <dbReference type="EMBL" id="ASI13744.1"/>
    </source>
</evidence>
<dbReference type="Pfam" id="PF00892">
    <property type="entry name" value="EamA"/>
    <property type="match status" value="1"/>
</dbReference>
<dbReference type="GeneID" id="33313981"/>
<name>A0A218NMR2_9ARCH</name>
<dbReference type="KEGG" id="marh:Mia14_0426"/>
<evidence type="ECO:0000256" key="1">
    <source>
        <dbReference type="SAM" id="Phobius"/>
    </source>
</evidence>
<feature type="transmembrane region" description="Helical" evidence="1">
    <location>
        <begin position="271"/>
        <end position="288"/>
    </location>
</feature>